<keyword evidence="2" id="KW-1185">Reference proteome</keyword>
<reference evidence="1" key="1">
    <citation type="journal article" date="2022" name="bioRxiv">
        <title>Sequencing and chromosome-scale assembly of the giantPleurodeles waltlgenome.</title>
        <authorList>
            <person name="Brown T."/>
            <person name="Elewa A."/>
            <person name="Iarovenko S."/>
            <person name="Subramanian E."/>
            <person name="Araus A.J."/>
            <person name="Petzold A."/>
            <person name="Susuki M."/>
            <person name="Suzuki K.-i.T."/>
            <person name="Hayashi T."/>
            <person name="Toyoda A."/>
            <person name="Oliveira C."/>
            <person name="Osipova E."/>
            <person name="Leigh N.D."/>
            <person name="Simon A."/>
            <person name="Yun M.H."/>
        </authorList>
    </citation>
    <scope>NUCLEOTIDE SEQUENCE</scope>
    <source>
        <strain evidence="1">20211129_DDA</strain>
        <tissue evidence="1">Liver</tissue>
    </source>
</reference>
<accession>A0AAV7KVC2</accession>
<proteinExistence type="predicted"/>
<dbReference type="AlphaFoldDB" id="A0AAV7KVC2"/>
<organism evidence="1 2">
    <name type="scientific">Pleurodeles waltl</name>
    <name type="common">Iberian ribbed newt</name>
    <dbReference type="NCBI Taxonomy" id="8319"/>
    <lineage>
        <taxon>Eukaryota</taxon>
        <taxon>Metazoa</taxon>
        <taxon>Chordata</taxon>
        <taxon>Craniata</taxon>
        <taxon>Vertebrata</taxon>
        <taxon>Euteleostomi</taxon>
        <taxon>Amphibia</taxon>
        <taxon>Batrachia</taxon>
        <taxon>Caudata</taxon>
        <taxon>Salamandroidea</taxon>
        <taxon>Salamandridae</taxon>
        <taxon>Pleurodelinae</taxon>
        <taxon>Pleurodeles</taxon>
    </lineage>
</organism>
<gene>
    <name evidence="1" type="ORF">NDU88_002822</name>
</gene>
<dbReference type="EMBL" id="JANPWB010000016">
    <property type="protein sequence ID" value="KAJ1082657.1"/>
    <property type="molecule type" value="Genomic_DNA"/>
</dbReference>
<dbReference type="Proteomes" id="UP001066276">
    <property type="component" value="Chromosome 12"/>
</dbReference>
<evidence type="ECO:0000313" key="2">
    <source>
        <dbReference type="Proteomes" id="UP001066276"/>
    </source>
</evidence>
<comment type="caution">
    <text evidence="1">The sequence shown here is derived from an EMBL/GenBank/DDBJ whole genome shotgun (WGS) entry which is preliminary data.</text>
</comment>
<name>A0AAV7KVC2_PLEWA</name>
<evidence type="ECO:0000313" key="1">
    <source>
        <dbReference type="EMBL" id="KAJ1082657.1"/>
    </source>
</evidence>
<sequence length="81" mass="8869">MPVPDRSDIELRVGPVFEVAAEVENRMHAGPAVSGVQKMIVALPEVRKDRVCHCVHGKGEPCSKDAPCLKVRLWCVPEVPV</sequence>
<protein>
    <submittedName>
        <fullName evidence="1">Uncharacterized protein</fullName>
    </submittedName>
</protein>